<evidence type="ECO:0000259" key="1">
    <source>
        <dbReference type="Pfam" id="PF01575"/>
    </source>
</evidence>
<dbReference type="Gene3D" id="3.10.129.10">
    <property type="entry name" value="Hotdog Thioesterase"/>
    <property type="match status" value="1"/>
</dbReference>
<proteinExistence type="predicted"/>
<organism evidence="2">
    <name type="scientific">marine metagenome</name>
    <dbReference type="NCBI Taxonomy" id="408172"/>
    <lineage>
        <taxon>unclassified sequences</taxon>
        <taxon>metagenomes</taxon>
        <taxon>ecological metagenomes</taxon>
    </lineage>
</organism>
<dbReference type="InterPro" id="IPR002539">
    <property type="entry name" value="MaoC-like_dom"/>
</dbReference>
<dbReference type="EMBL" id="UINC01006081">
    <property type="protein sequence ID" value="SVA25354.1"/>
    <property type="molecule type" value="Genomic_DNA"/>
</dbReference>
<dbReference type="PANTHER" id="PTHR43437">
    <property type="entry name" value="HYDROXYACYL-THIOESTER DEHYDRATASE TYPE 2, MITOCHONDRIAL-RELATED"/>
    <property type="match status" value="1"/>
</dbReference>
<dbReference type="GO" id="GO:0006633">
    <property type="term" value="P:fatty acid biosynthetic process"/>
    <property type="evidence" value="ECO:0007669"/>
    <property type="project" value="TreeGrafter"/>
</dbReference>
<protein>
    <recommendedName>
        <fullName evidence="1">MaoC-like domain-containing protein</fullName>
    </recommendedName>
</protein>
<dbReference type="SUPFAM" id="SSF54637">
    <property type="entry name" value="Thioesterase/thiol ester dehydrase-isomerase"/>
    <property type="match status" value="1"/>
</dbReference>
<dbReference type="PANTHER" id="PTHR43437:SF3">
    <property type="entry name" value="HYDROXYACYL-THIOESTER DEHYDRATASE TYPE 2, MITOCHONDRIAL"/>
    <property type="match status" value="1"/>
</dbReference>
<name>A0A381UBM0_9ZZZZ</name>
<sequence>MKKKAAVYRYDEIDIGSVHSFTRTITHDDVLKFAELSGDLNPLHLSEVFGRSSQFGKNVVHGMLTASLFSTLLGMYCPGEKCLYLGQTLQFKMPLFYEETVKVKGTVVNKVDALNILTMKTEIFRDKDLIVSGEAQIQLID</sequence>
<gene>
    <name evidence="2" type="ORF">METZ01_LOCUS78208</name>
</gene>
<feature type="domain" description="MaoC-like" evidence="1">
    <location>
        <begin position="21"/>
        <end position="116"/>
    </location>
</feature>
<dbReference type="InterPro" id="IPR029069">
    <property type="entry name" value="HotDog_dom_sf"/>
</dbReference>
<dbReference type="AlphaFoldDB" id="A0A381UBM0"/>
<accession>A0A381UBM0</accession>
<dbReference type="CDD" id="cd03449">
    <property type="entry name" value="R_hydratase"/>
    <property type="match status" value="1"/>
</dbReference>
<dbReference type="InterPro" id="IPR050965">
    <property type="entry name" value="UPF0336/Enoyl-CoA_hydratase"/>
</dbReference>
<dbReference type="Pfam" id="PF01575">
    <property type="entry name" value="MaoC_dehydratas"/>
    <property type="match status" value="1"/>
</dbReference>
<evidence type="ECO:0000313" key="2">
    <source>
        <dbReference type="EMBL" id="SVA25354.1"/>
    </source>
</evidence>
<reference evidence="2" key="1">
    <citation type="submission" date="2018-05" db="EMBL/GenBank/DDBJ databases">
        <authorList>
            <person name="Lanie J.A."/>
            <person name="Ng W.-L."/>
            <person name="Kazmierczak K.M."/>
            <person name="Andrzejewski T.M."/>
            <person name="Davidsen T.M."/>
            <person name="Wayne K.J."/>
            <person name="Tettelin H."/>
            <person name="Glass J.I."/>
            <person name="Rusch D."/>
            <person name="Podicherti R."/>
            <person name="Tsui H.-C.T."/>
            <person name="Winkler M.E."/>
        </authorList>
    </citation>
    <scope>NUCLEOTIDE SEQUENCE</scope>
</reference>
<dbReference type="GO" id="GO:0019171">
    <property type="term" value="F:(3R)-hydroxyacyl-[acyl-carrier-protein] dehydratase activity"/>
    <property type="evidence" value="ECO:0007669"/>
    <property type="project" value="TreeGrafter"/>
</dbReference>